<dbReference type="EMBL" id="BAAAIH010000015">
    <property type="protein sequence ID" value="GAA1271306.1"/>
    <property type="molecule type" value="Genomic_DNA"/>
</dbReference>
<keyword evidence="2" id="KW-1185">Reference proteome</keyword>
<name>A0ABN1X0N2_9ACTN</name>
<evidence type="ECO:0000313" key="2">
    <source>
        <dbReference type="Proteomes" id="UP001500282"/>
    </source>
</evidence>
<reference evidence="1 2" key="1">
    <citation type="journal article" date="2019" name="Int. J. Syst. Evol. Microbiol.">
        <title>The Global Catalogue of Microorganisms (GCM) 10K type strain sequencing project: providing services to taxonomists for standard genome sequencing and annotation.</title>
        <authorList>
            <consortium name="The Broad Institute Genomics Platform"/>
            <consortium name="The Broad Institute Genome Sequencing Center for Infectious Disease"/>
            <person name="Wu L."/>
            <person name="Ma J."/>
        </authorList>
    </citation>
    <scope>NUCLEOTIDE SEQUENCE [LARGE SCALE GENOMIC DNA]</scope>
    <source>
        <strain evidence="1 2">JCM 11448</strain>
    </source>
</reference>
<dbReference type="Proteomes" id="UP001500282">
    <property type="component" value="Unassembled WGS sequence"/>
</dbReference>
<proteinExistence type="predicted"/>
<evidence type="ECO:0000313" key="1">
    <source>
        <dbReference type="EMBL" id="GAA1271306.1"/>
    </source>
</evidence>
<comment type="caution">
    <text evidence="1">The sequence shown here is derived from an EMBL/GenBank/DDBJ whole genome shotgun (WGS) entry which is preliminary data.</text>
</comment>
<evidence type="ECO:0008006" key="3">
    <source>
        <dbReference type="Google" id="ProtNLM"/>
    </source>
</evidence>
<accession>A0ABN1X0N2</accession>
<dbReference type="PANTHER" id="PTHR34613">
    <property type="entry name" value="SLL0800 PROTEIN"/>
    <property type="match status" value="1"/>
</dbReference>
<dbReference type="PANTHER" id="PTHR34613:SF1">
    <property type="entry name" value="SLL6017 PROTEIN"/>
    <property type="match status" value="1"/>
</dbReference>
<gene>
    <name evidence="1" type="ORF">GCM10009579_32440</name>
</gene>
<protein>
    <recommendedName>
        <fullName evidence="3">Transposase (putative) YhgA-like domain-containing protein</fullName>
    </recommendedName>
</protein>
<sequence length="258" mass="28115">MLTPDATEIRPLERRVDSVLRVDPPDGGGFLLAIEAQGRPDPDKAVSWAYYLAFLKAKHKRPALLLVVCQDKSTADWAAGPFRLGLDDWTALSVHPLVLGPGNVPVILDPEEAAQDLTLATFSALTHGSHRDAPAILKALARAMGTADPESVSYYSELLEIGLEGFPAKDTWRNEMSVGTYFPGRGTLIEETFLKGKAEGQTEERALAVLRVLEKRGVAIPAEAHDRITACTDLDALGRWLDRAVTVSQTEELFAEDD</sequence>
<organism evidence="1 2">
    <name type="scientific">Streptomyces javensis</name>
    <dbReference type="NCBI Taxonomy" id="114698"/>
    <lineage>
        <taxon>Bacteria</taxon>
        <taxon>Bacillati</taxon>
        <taxon>Actinomycetota</taxon>
        <taxon>Actinomycetes</taxon>
        <taxon>Kitasatosporales</taxon>
        <taxon>Streptomycetaceae</taxon>
        <taxon>Streptomyces</taxon>
        <taxon>Streptomyces violaceusniger group</taxon>
    </lineage>
</organism>